<dbReference type="KEGG" id="hhw:NCTC503_02279"/>
<accession>A0A4U9RPU5</accession>
<evidence type="ECO:0000313" key="2">
    <source>
        <dbReference type="Proteomes" id="UP000308489"/>
    </source>
</evidence>
<proteinExistence type="predicted"/>
<dbReference type="OrthoDB" id="1917907at2"/>
<dbReference type="EMBL" id="LR590481">
    <property type="protein sequence ID" value="VTQ94205.1"/>
    <property type="molecule type" value="Genomic_DNA"/>
</dbReference>
<protein>
    <submittedName>
        <fullName evidence="1">Uncharacterized protein</fullName>
    </submittedName>
</protein>
<dbReference type="RefSeq" id="WP_138210822.1">
    <property type="nucleotide sequence ID" value="NZ_CBCRUQ010000002.1"/>
</dbReference>
<dbReference type="Proteomes" id="UP000308489">
    <property type="component" value="Chromosome 1"/>
</dbReference>
<dbReference type="AlphaFoldDB" id="A0A4U9RPU5"/>
<reference evidence="1 2" key="1">
    <citation type="submission" date="2019-05" db="EMBL/GenBank/DDBJ databases">
        <authorList>
            <consortium name="Pathogen Informatics"/>
        </authorList>
    </citation>
    <scope>NUCLEOTIDE SEQUENCE [LARGE SCALE GENOMIC DNA]</scope>
    <source>
        <strain evidence="1 2">NCTC503</strain>
    </source>
</reference>
<sequence>MDINMDLTLALKKNDNNYDINDINLFNLKENNIYGQKIKIYKNKNGDITFQVFCNMCEEEHIYILNLKSVLKKDVSILGCHLLGIPLVIIGKKEVVNKLALHHNYMNYKIEAIF</sequence>
<gene>
    <name evidence="1" type="ORF">NCTC503_02279</name>
</gene>
<keyword evidence="2" id="KW-1185">Reference proteome</keyword>
<evidence type="ECO:0000313" key="1">
    <source>
        <dbReference type="EMBL" id="VTQ94205.1"/>
    </source>
</evidence>
<name>A0A4U9RPU5_HATHI</name>
<organism evidence="1 2">
    <name type="scientific">Hathewaya histolytica</name>
    <name type="common">Clostridium histolyticum</name>
    <dbReference type="NCBI Taxonomy" id="1498"/>
    <lineage>
        <taxon>Bacteria</taxon>
        <taxon>Bacillati</taxon>
        <taxon>Bacillota</taxon>
        <taxon>Clostridia</taxon>
        <taxon>Eubacteriales</taxon>
        <taxon>Clostridiaceae</taxon>
        <taxon>Hathewaya</taxon>
    </lineage>
</organism>